<dbReference type="EMBL" id="AMGM01000081">
    <property type="protein sequence ID" value="EKB47913.1"/>
    <property type="molecule type" value="Genomic_DNA"/>
</dbReference>
<dbReference type="InterPro" id="IPR050570">
    <property type="entry name" value="Cell_wall_metabolism_enzyme"/>
</dbReference>
<gene>
    <name evidence="2" type="ORF">B879_03470</name>
</gene>
<dbReference type="InterPro" id="IPR011055">
    <property type="entry name" value="Dup_hybrid_motif"/>
</dbReference>
<dbReference type="PATRIC" id="fig|1225176.3.peg.3679"/>
<evidence type="ECO:0000313" key="2">
    <source>
        <dbReference type="EMBL" id="EKB47913.1"/>
    </source>
</evidence>
<accession>K1LC24</accession>
<sequence length="228" mass="25379">MEKSLTERLKGEPTFPLMGEALHLGNTIWMDFSPANAELEQVDFSDTAHFDSYVFGKLRAAGKRFGIGGYLEHRAIYARSGMFATDQADFRNIHLGIDVWTASGHPVHAPLAGKVYAFQNNSGFGDYGATIILEHDLKGTPLYSLYGHLALKDLEGLEVGMPIACGQKFCQVGPFPENGDWPPHLHFQLMWDMLGNWGDFPGVCSQREIEKYRAICPDPQVLLGYSPR</sequence>
<reference evidence="2 3" key="1">
    <citation type="journal article" date="2012" name="J. Bacteriol.">
        <title>Draft Genome Sequence of Cecembia lonarensis Strain LW9T, Isolated from Lonar Lake, a Haloalkaline Lake in India.</title>
        <authorList>
            <person name="Shivaji S."/>
            <person name="Ara S."/>
            <person name="Singh A."/>
            <person name="Pinnaka A.K."/>
        </authorList>
    </citation>
    <scope>NUCLEOTIDE SEQUENCE [LARGE SCALE GENOMIC DNA]</scope>
    <source>
        <strain evidence="2 3">LW9</strain>
    </source>
</reference>
<comment type="caution">
    <text evidence="2">The sequence shown here is derived from an EMBL/GenBank/DDBJ whole genome shotgun (WGS) entry which is preliminary data.</text>
</comment>
<protein>
    <recommendedName>
        <fullName evidence="1">M23ase beta-sheet core domain-containing protein</fullName>
    </recommendedName>
</protein>
<dbReference type="PANTHER" id="PTHR21666:SF270">
    <property type="entry name" value="MUREIN HYDROLASE ACTIVATOR ENVC"/>
    <property type="match status" value="1"/>
</dbReference>
<dbReference type="AlphaFoldDB" id="K1LC24"/>
<evidence type="ECO:0000313" key="3">
    <source>
        <dbReference type="Proteomes" id="UP000004478"/>
    </source>
</evidence>
<evidence type="ECO:0000259" key="1">
    <source>
        <dbReference type="Pfam" id="PF01551"/>
    </source>
</evidence>
<feature type="domain" description="M23ase beta-sheet core" evidence="1">
    <location>
        <begin position="93"/>
        <end position="191"/>
    </location>
</feature>
<dbReference type="CDD" id="cd12797">
    <property type="entry name" value="M23_peptidase"/>
    <property type="match status" value="1"/>
</dbReference>
<proteinExistence type="predicted"/>
<name>K1LC24_CECL9</name>
<dbReference type="GO" id="GO:0004222">
    <property type="term" value="F:metalloendopeptidase activity"/>
    <property type="evidence" value="ECO:0007669"/>
    <property type="project" value="TreeGrafter"/>
</dbReference>
<dbReference type="RefSeq" id="WP_009186487.1">
    <property type="nucleotide sequence ID" value="NZ_AMGM01000081.1"/>
</dbReference>
<dbReference type="SUPFAM" id="SSF51261">
    <property type="entry name" value="Duplicated hybrid motif"/>
    <property type="match status" value="1"/>
</dbReference>
<keyword evidence="3" id="KW-1185">Reference proteome</keyword>
<organism evidence="2 3">
    <name type="scientific">Cecembia lonarensis (strain CCUG 58316 / KCTC 22772 / LW9)</name>
    <dbReference type="NCBI Taxonomy" id="1225176"/>
    <lineage>
        <taxon>Bacteria</taxon>
        <taxon>Pseudomonadati</taxon>
        <taxon>Bacteroidota</taxon>
        <taxon>Cytophagia</taxon>
        <taxon>Cytophagales</taxon>
        <taxon>Cyclobacteriaceae</taxon>
        <taxon>Cecembia</taxon>
    </lineage>
</organism>
<dbReference type="Pfam" id="PF01551">
    <property type="entry name" value="Peptidase_M23"/>
    <property type="match status" value="1"/>
</dbReference>
<dbReference type="PANTHER" id="PTHR21666">
    <property type="entry name" value="PEPTIDASE-RELATED"/>
    <property type="match status" value="1"/>
</dbReference>
<dbReference type="Proteomes" id="UP000004478">
    <property type="component" value="Unassembled WGS sequence"/>
</dbReference>
<dbReference type="Gene3D" id="2.70.70.10">
    <property type="entry name" value="Glucose Permease (Domain IIA)"/>
    <property type="match status" value="1"/>
</dbReference>
<dbReference type="InterPro" id="IPR016047">
    <property type="entry name" value="M23ase_b-sheet_dom"/>
</dbReference>